<evidence type="ECO:0000256" key="2">
    <source>
        <dbReference type="ARBA" id="ARBA00023186"/>
    </source>
</evidence>
<organism evidence="4 5">
    <name type="scientific">Tritrichomonas foetus</name>
    <dbReference type="NCBI Taxonomy" id="1144522"/>
    <lineage>
        <taxon>Eukaryota</taxon>
        <taxon>Metamonada</taxon>
        <taxon>Parabasalia</taxon>
        <taxon>Tritrichomonadida</taxon>
        <taxon>Tritrichomonadidae</taxon>
        <taxon>Tritrichomonas</taxon>
    </lineage>
</organism>
<comment type="similarity">
    <text evidence="1">Belongs to the chaperonin (HSP60) family.</text>
</comment>
<reference evidence="4" key="1">
    <citation type="submission" date="2016-10" db="EMBL/GenBank/DDBJ databases">
        <authorList>
            <person name="Benchimol M."/>
            <person name="Almeida L.G."/>
            <person name="Vasconcelos A.T."/>
            <person name="Perreira-Neves A."/>
            <person name="Rosa I.A."/>
            <person name="Tasca T."/>
            <person name="Bogo M.R."/>
            <person name="de Souza W."/>
        </authorList>
    </citation>
    <scope>NUCLEOTIDE SEQUENCE [LARGE SCALE GENOMIC DNA]</scope>
    <source>
        <strain evidence="4">K</strain>
    </source>
</reference>
<dbReference type="GO" id="GO:0042026">
    <property type="term" value="P:protein refolding"/>
    <property type="evidence" value="ECO:0007669"/>
    <property type="project" value="InterPro"/>
</dbReference>
<sequence length="100" mass="10366">MPIKRIAANAGLSGDVVCDKVLSNGTNTFGYDARNMEYCDMVKKGIIDPTKVVRMELINAASVASSMTSAGVMIADAPEDKTASPVAPPPGMPPMGGGMY</sequence>
<keyword evidence="2" id="KW-0143">Chaperone</keyword>
<dbReference type="Pfam" id="PF00118">
    <property type="entry name" value="Cpn60_TCP1"/>
    <property type="match status" value="1"/>
</dbReference>
<dbReference type="RefSeq" id="XP_068353569.1">
    <property type="nucleotide sequence ID" value="XM_068508747.1"/>
</dbReference>
<dbReference type="EMBL" id="MLAK01000955">
    <property type="protein sequence ID" value="OHT00433.1"/>
    <property type="molecule type" value="Genomic_DNA"/>
</dbReference>
<dbReference type="PANTHER" id="PTHR45633">
    <property type="entry name" value="60 KDA HEAT SHOCK PROTEIN, MITOCHONDRIAL"/>
    <property type="match status" value="1"/>
</dbReference>
<dbReference type="VEuPathDB" id="TrichDB:TRFO_32881"/>
<dbReference type="AlphaFoldDB" id="A0A1J4JMT5"/>
<evidence type="ECO:0000256" key="1">
    <source>
        <dbReference type="ARBA" id="ARBA00006607"/>
    </source>
</evidence>
<dbReference type="GO" id="GO:0005524">
    <property type="term" value="F:ATP binding"/>
    <property type="evidence" value="ECO:0007669"/>
    <property type="project" value="InterPro"/>
</dbReference>
<evidence type="ECO:0000256" key="3">
    <source>
        <dbReference type="SAM" id="MobiDB-lite"/>
    </source>
</evidence>
<keyword evidence="5" id="KW-1185">Reference proteome</keyword>
<dbReference type="Proteomes" id="UP000179807">
    <property type="component" value="Unassembled WGS sequence"/>
</dbReference>
<proteinExistence type="inferred from homology"/>
<feature type="region of interest" description="Disordered" evidence="3">
    <location>
        <begin position="78"/>
        <end position="100"/>
    </location>
</feature>
<dbReference type="SUPFAM" id="SSF48592">
    <property type="entry name" value="GroEL equatorial domain-like"/>
    <property type="match status" value="1"/>
</dbReference>
<dbReference type="Gene3D" id="1.10.560.10">
    <property type="entry name" value="GroEL-like equatorial domain"/>
    <property type="match status" value="1"/>
</dbReference>
<evidence type="ECO:0000313" key="4">
    <source>
        <dbReference type="EMBL" id="OHT00433.1"/>
    </source>
</evidence>
<evidence type="ECO:0000313" key="5">
    <source>
        <dbReference type="Proteomes" id="UP000179807"/>
    </source>
</evidence>
<dbReference type="InterPro" id="IPR027413">
    <property type="entry name" value="GROEL-like_equatorial_sf"/>
</dbReference>
<gene>
    <name evidence="4" type="ORF">TRFO_32881</name>
</gene>
<dbReference type="GeneID" id="94843451"/>
<dbReference type="InterPro" id="IPR001844">
    <property type="entry name" value="Cpn60/GroEL"/>
</dbReference>
<dbReference type="GO" id="GO:0140662">
    <property type="term" value="F:ATP-dependent protein folding chaperone"/>
    <property type="evidence" value="ECO:0007669"/>
    <property type="project" value="InterPro"/>
</dbReference>
<dbReference type="OrthoDB" id="1709206at2759"/>
<comment type="caution">
    <text evidence="4">The sequence shown here is derived from an EMBL/GenBank/DDBJ whole genome shotgun (WGS) entry which is preliminary data.</text>
</comment>
<protein>
    <submittedName>
        <fullName evidence="4">Uncharacterized protein</fullName>
    </submittedName>
</protein>
<dbReference type="InterPro" id="IPR002423">
    <property type="entry name" value="Cpn60/GroEL/TCP-1"/>
</dbReference>
<accession>A0A1J4JMT5</accession>
<name>A0A1J4JMT5_9EUKA</name>